<dbReference type="AlphaFoldDB" id="A0A5C4SXC4"/>
<dbReference type="OrthoDB" id="2616460at2"/>
<reference evidence="1 2" key="1">
    <citation type="submission" date="2019-05" db="EMBL/GenBank/DDBJ databases">
        <title>We sequenced the genome of Paenibacillus hemerocallicola KCTC 33185 for further insight into its adaptation and study the phylogeny of Paenibacillus.</title>
        <authorList>
            <person name="Narsing Rao M.P."/>
        </authorList>
    </citation>
    <scope>NUCLEOTIDE SEQUENCE [LARGE SCALE GENOMIC DNA]</scope>
    <source>
        <strain evidence="1 2">KCTC 33185</strain>
    </source>
</reference>
<evidence type="ECO:0000313" key="1">
    <source>
        <dbReference type="EMBL" id="TNJ60175.1"/>
    </source>
</evidence>
<organism evidence="1 2">
    <name type="scientific">Paenibacillus hemerocallicola</name>
    <dbReference type="NCBI Taxonomy" id="1172614"/>
    <lineage>
        <taxon>Bacteria</taxon>
        <taxon>Bacillati</taxon>
        <taxon>Bacillota</taxon>
        <taxon>Bacilli</taxon>
        <taxon>Bacillales</taxon>
        <taxon>Paenibacillaceae</taxon>
        <taxon>Paenibacillus</taxon>
    </lineage>
</organism>
<gene>
    <name evidence="1" type="ORF">FE784_36375</name>
</gene>
<evidence type="ECO:0000313" key="2">
    <source>
        <dbReference type="Proteomes" id="UP000307943"/>
    </source>
</evidence>
<sequence length="148" mass="16872">MFRTRVTIGVLIGIIAVLATALGITLSSAGDSDKMDLREDILHHFDQTDIRRLDEMVKRHGEGKGDYLLLIPRTVDGGYWIHDVHSNGREITWTIDNTRDGMSSEQGKRTYKCKVISKSETDEHHVYTLEQCNGEERKLPIFSISKDR</sequence>
<comment type="caution">
    <text evidence="1">The sequence shown here is derived from an EMBL/GenBank/DDBJ whole genome shotgun (WGS) entry which is preliminary data.</text>
</comment>
<dbReference type="Proteomes" id="UP000307943">
    <property type="component" value="Unassembled WGS sequence"/>
</dbReference>
<dbReference type="RefSeq" id="WP_139607151.1">
    <property type="nucleotide sequence ID" value="NZ_VDCQ01000086.1"/>
</dbReference>
<keyword evidence="2" id="KW-1185">Reference proteome</keyword>
<name>A0A5C4SXC4_9BACL</name>
<protein>
    <submittedName>
        <fullName evidence="1">DUF4362 domain-containing protein</fullName>
    </submittedName>
</protein>
<proteinExistence type="predicted"/>
<dbReference type="EMBL" id="VDCQ01000086">
    <property type="protein sequence ID" value="TNJ60175.1"/>
    <property type="molecule type" value="Genomic_DNA"/>
</dbReference>
<accession>A0A5C4SXC4</accession>